<evidence type="ECO:0000256" key="4">
    <source>
        <dbReference type="ARBA" id="ARBA00020367"/>
    </source>
</evidence>
<dbReference type="GO" id="GO:0005524">
    <property type="term" value="F:ATP binding"/>
    <property type="evidence" value="ECO:0007669"/>
    <property type="project" value="UniProtKB-KW"/>
</dbReference>
<accession>A0A7U2NDR5</accession>
<dbReference type="InterPro" id="IPR036921">
    <property type="entry name" value="PurM-like_N_sf"/>
</dbReference>
<dbReference type="SUPFAM" id="SSF56042">
    <property type="entry name" value="PurM C-terminal domain-like"/>
    <property type="match status" value="1"/>
</dbReference>
<comment type="catalytic activity">
    <reaction evidence="11">
        <text>2-formamido-N(1)-(5-O-phospho-beta-D-ribosyl)acetamidine + ATP = 5-amino-1-(5-phospho-beta-D-ribosyl)imidazole + ADP + phosphate + H(+)</text>
        <dbReference type="Rhea" id="RHEA:23032"/>
        <dbReference type="ChEBI" id="CHEBI:15378"/>
        <dbReference type="ChEBI" id="CHEBI:30616"/>
        <dbReference type="ChEBI" id="CHEBI:43474"/>
        <dbReference type="ChEBI" id="CHEBI:137981"/>
        <dbReference type="ChEBI" id="CHEBI:147287"/>
        <dbReference type="ChEBI" id="CHEBI:456216"/>
        <dbReference type="EC" id="6.3.3.1"/>
    </reaction>
</comment>
<dbReference type="GO" id="GO:0004637">
    <property type="term" value="F:phosphoribosylamine-glycine ligase activity"/>
    <property type="evidence" value="ECO:0007669"/>
    <property type="project" value="TreeGrafter"/>
</dbReference>
<evidence type="ECO:0000256" key="9">
    <source>
        <dbReference type="ARBA" id="ARBA00032931"/>
    </source>
</evidence>
<dbReference type="InterPro" id="IPR010918">
    <property type="entry name" value="PurM-like_C_dom"/>
</dbReference>
<dbReference type="GO" id="GO:0006189">
    <property type="term" value="P:'de novo' IMP biosynthetic process"/>
    <property type="evidence" value="ECO:0007669"/>
    <property type="project" value="UniProtKB-UniPathway"/>
</dbReference>
<dbReference type="PANTHER" id="PTHR10520:SF12">
    <property type="entry name" value="TRIFUNCTIONAL PURINE BIOSYNTHETIC PROTEIN ADENOSINE-3"/>
    <property type="match status" value="1"/>
</dbReference>
<evidence type="ECO:0000256" key="7">
    <source>
        <dbReference type="ARBA" id="ARBA00022840"/>
    </source>
</evidence>
<evidence type="ECO:0000256" key="11">
    <source>
        <dbReference type="ARBA" id="ARBA00049057"/>
    </source>
</evidence>
<comment type="pathway">
    <text evidence="1">Purine metabolism; IMP biosynthesis via de novo pathway; 5-amino-1-(5-phospho-D-ribosyl)imidazole from N(2)-formyl-N(1)-(5-phospho-D-ribosyl)glycinamide: step 2/2.</text>
</comment>
<dbReference type="RefSeq" id="WP_063742671.1">
    <property type="nucleotide sequence ID" value="NZ_CP059075.1"/>
</dbReference>
<evidence type="ECO:0000256" key="1">
    <source>
        <dbReference type="ARBA" id="ARBA00004686"/>
    </source>
</evidence>
<feature type="domain" description="PurM-like C-terminal" evidence="13">
    <location>
        <begin position="182"/>
        <end position="383"/>
    </location>
</feature>
<comment type="similarity">
    <text evidence="2">Belongs to the AIR synthase family.</text>
</comment>
<evidence type="ECO:0000259" key="12">
    <source>
        <dbReference type="Pfam" id="PF00586"/>
    </source>
</evidence>
<evidence type="ECO:0000259" key="13">
    <source>
        <dbReference type="Pfam" id="PF02769"/>
    </source>
</evidence>
<keyword evidence="6" id="KW-0547">Nucleotide-binding</keyword>
<dbReference type="InterPro" id="IPR036676">
    <property type="entry name" value="PurM-like_C_sf"/>
</dbReference>
<keyword evidence="5 14" id="KW-0436">Ligase</keyword>
<reference evidence="14 15" key="1">
    <citation type="submission" date="2020-07" db="EMBL/GenBank/DDBJ databases">
        <title>Genomic characterization of Flavobacterium psychrophilum strains.</title>
        <authorList>
            <person name="Castillo D."/>
            <person name="Jorgensen J."/>
            <person name="Middelboe M."/>
        </authorList>
    </citation>
    <scope>NUCLEOTIDE SEQUENCE [LARGE SCALE GENOMIC DNA]</scope>
    <source>
        <strain evidence="14 15">FPS-R7</strain>
    </source>
</reference>
<dbReference type="Proteomes" id="UP000596329">
    <property type="component" value="Chromosome"/>
</dbReference>
<evidence type="ECO:0000313" key="15">
    <source>
        <dbReference type="Proteomes" id="UP000596329"/>
    </source>
</evidence>
<feature type="domain" description="PurM-like N-terminal" evidence="12">
    <location>
        <begin position="48"/>
        <end position="168"/>
    </location>
</feature>
<dbReference type="UniPathway" id="UPA00074">
    <property type="reaction ID" value="UER00129"/>
</dbReference>
<dbReference type="InterPro" id="IPR004733">
    <property type="entry name" value="PurM_cligase"/>
</dbReference>
<dbReference type="Gene3D" id="3.90.650.10">
    <property type="entry name" value="PurM-like C-terminal domain"/>
    <property type="match status" value="1"/>
</dbReference>
<organism evidence="14 15">
    <name type="scientific">Flavobacterium psychrophilum</name>
    <dbReference type="NCBI Taxonomy" id="96345"/>
    <lineage>
        <taxon>Bacteria</taxon>
        <taxon>Pseudomonadati</taxon>
        <taxon>Bacteroidota</taxon>
        <taxon>Flavobacteriia</taxon>
        <taxon>Flavobacteriales</taxon>
        <taxon>Flavobacteriaceae</taxon>
        <taxon>Flavobacterium</taxon>
    </lineage>
</organism>
<dbReference type="SUPFAM" id="SSF55326">
    <property type="entry name" value="PurM N-terminal domain-like"/>
    <property type="match status" value="1"/>
</dbReference>
<evidence type="ECO:0000256" key="6">
    <source>
        <dbReference type="ARBA" id="ARBA00022741"/>
    </source>
</evidence>
<dbReference type="GO" id="GO:0004641">
    <property type="term" value="F:phosphoribosylformylglycinamidine cyclo-ligase activity"/>
    <property type="evidence" value="ECO:0007669"/>
    <property type="project" value="UniProtKB-EC"/>
</dbReference>
<evidence type="ECO:0000256" key="10">
    <source>
        <dbReference type="ARBA" id="ARBA00033093"/>
    </source>
</evidence>
<dbReference type="AlphaFoldDB" id="A0A7U2NDR5"/>
<evidence type="ECO:0000256" key="8">
    <source>
        <dbReference type="ARBA" id="ARBA00031908"/>
    </source>
</evidence>
<dbReference type="PANTHER" id="PTHR10520">
    <property type="entry name" value="TRIFUNCTIONAL PURINE BIOSYNTHETIC PROTEIN ADENOSINE-3-RELATED"/>
    <property type="match status" value="1"/>
</dbReference>
<protein>
    <recommendedName>
        <fullName evidence="4">Phosphoribosylformylglycinamidine cyclo-ligase</fullName>
        <ecNumber evidence="3">6.3.3.1</ecNumber>
    </recommendedName>
    <alternativeName>
        <fullName evidence="9">AIR synthase</fullName>
    </alternativeName>
    <alternativeName>
        <fullName evidence="10">AIRS</fullName>
    </alternativeName>
    <alternativeName>
        <fullName evidence="8">Phosphoribosyl-aminoimidazole synthetase</fullName>
    </alternativeName>
</protein>
<keyword evidence="7" id="KW-0067">ATP-binding</keyword>
<dbReference type="GO" id="GO:0005829">
    <property type="term" value="C:cytosol"/>
    <property type="evidence" value="ECO:0007669"/>
    <property type="project" value="TreeGrafter"/>
</dbReference>
<gene>
    <name evidence="14" type="ORF">H0H26_09985</name>
</gene>
<evidence type="ECO:0000256" key="5">
    <source>
        <dbReference type="ARBA" id="ARBA00022598"/>
    </source>
</evidence>
<name>A0A7U2NDR5_FLAPS</name>
<dbReference type="Pfam" id="PF00586">
    <property type="entry name" value="AIRS"/>
    <property type="match status" value="1"/>
</dbReference>
<dbReference type="GO" id="GO:0046084">
    <property type="term" value="P:adenine biosynthetic process"/>
    <property type="evidence" value="ECO:0007669"/>
    <property type="project" value="TreeGrafter"/>
</dbReference>
<sequence length="392" mass="43212">MSSDTSKRYALRGVSAGKEDVHNAIKNIDKGLFPKAFCKIVPDYLTNDQEYCLIMHADGAGTKSSLAYMYWKETGDMSVWKGIAQDALIMNIDDLLCVGATNNIMLSSTIGRNKNLIPGEVISAIINGSEELIAELKTFGVTIHSTGGETADVGDIVRTLIVDSTVTARIKRKDVVDNANIKEGDVIVGLASFGQANYEKSYNGGMGSNGLTSARHDVFDKYLAHKYPESFDAQVPHELVYSGNVKLTDAVENSPIDAGKLVLSPTRTYAPIIKKILENYTPNDIHGMVHCSGGAQTKILHFIDNLHVIKDNLFPVPPLFKLIQEQSKTDWKEMYQVFNCGHRMEIYVPENIANDMIQISKSFGVDAQIVGRVEASENKKLTIQSEYGTFEY</sequence>
<proteinExistence type="inferred from homology"/>
<dbReference type="Gene3D" id="3.30.1330.10">
    <property type="entry name" value="PurM-like, N-terminal domain"/>
    <property type="match status" value="1"/>
</dbReference>
<dbReference type="EC" id="6.3.3.1" evidence="3"/>
<dbReference type="InterPro" id="IPR016188">
    <property type="entry name" value="PurM-like_N"/>
</dbReference>
<dbReference type="Pfam" id="PF02769">
    <property type="entry name" value="AIRS_C"/>
    <property type="match status" value="1"/>
</dbReference>
<evidence type="ECO:0000256" key="3">
    <source>
        <dbReference type="ARBA" id="ARBA00013047"/>
    </source>
</evidence>
<evidence type="ECO:0000313" key="14">
    <source>
        <dbReference type="EMBL" id="QRE03224.1"/>
    </source>
</evidence>
<dbReference type="EMBL" id="CP059075">
    <property type="protein sequence ID" value="QRE03224.1"/>
    <property type="molecule type" value="Genomic_DNA"/>
</dbReference>
<evidence type="ECO:0000256" key="2">
    <source>
        <dbReference type="ARBA" id="ARBA00010280"/>
    </source>
</evidence>